<dbReference type="SUPFAM" id="SSF56112">
    <property type="entry name" value="Protein kinase-like (PK-like)"/>
    <property type="match status" value="1"/>
</dbReference>
<dbReference type="InterPro" id="IPR011009">
    <property type="entry name" value="Kinase-like_dom_sf"/>
</dbReference>
<evidence type="ECO:0000313" key="3">
    <source>
        <dbReference type="EMBL" id="KAB5590321.1"/>
    </source>
</evidence>
<dbReference type="AlphaFoldDB" id="A0A5N5QFT1"/>
<dbReference type="Proteomes" id="UP000383932">
    <property type="component" value="Unassembled WGS sequence"/>
</dbReference>
<feature type="binding site" evidence="1">
    <location>
        <position position="308"/>
    </location>
    <ligand>
        <name>ATP</name>
        <dbReference type="ChEBI" id="CHEBI:30616"/>
    </ligand>
</feature>
<feature type="region of interest" description="Disordered" evidence="2">
    <location>
        <begin position="190"/>
        <end position="247"/>
    </location>
</feature>
<keyword evidence="4" id="KW-1185">Reference proteome</keyword>
<dbReference type="PROSITE" id="PS00107">
    <property type="entry name" value="PROTEIN_KINASE_ATP"/>
    <property type="match status" value="1"/>
</dbReference>
<dbReference type="InterPro" id="IPR017441">
    <property type="entry name" value="Protein_kinase_ATP_BS"/>
</dbReference>
<keyword evidence="3" id="KW-0808">Transferase</keyword>
<dbReference type="GO" id="GO:0005524">
    <property type="term" value="F:ATP binding"/>
    <property type="evidence" value="ECO:0007669"/>
    <property type="project" value="UniProtKB-UniRule"/>
</dbReference>
<feature type="region of interest" description="Disordered" evidence="2">
    <location>
        <begin position="34"/>
        <end position="54"/>
    </location>
</feature>
<proteinExistence type="predicted"/>
<name>A0A5N5QFT1_9AGAM</name>
<evidence type="ECO:0000256" key="1">
    <source>
        <dbReference type="PROSITE-ProRule" id="PRU10141"/>
    </source>
</evidence>
<dbReference type="GO" id="GO:0016301">
    <property type="term" value="F:kinase activity"/>
    <property type="evidence" value="ECO:0007669"/>
    <property type="project" value="UniProtKB-KW"/>
</dbReference>
<organism evidence="3 4">
    <name type="scientific">Ceratobasidium theobromae</name>
    <dbReference type="NCBI Taxonomy" id="1582974"/>
    <lineage>
        <taxon>Eukaryota</taxon>
        <taxon>Fungi</taxon>
        <taxon>Dikarya</taxon>
        <taxon>Basidiomycota</taxon>
        <taxon>Agaricomycotina</taxon>
        <taxon>Agaricomycetes</taxon>
        <taxon>Cantharellales</taxon>
        <taxon>Ceratobasidiaceae</taxon>
        <taxon>Ceratobasidium</taxon>
    </lineage>
</organism>
<keyword evidence="1" id="KW-0547">Nucleotide-binding</keyword>
<evidence type="ECO:0000256" key="2">
    <source>
        <dbReference type="SAM" id="MobiDB-lite"/>
    </source>
</evidence>
<gene>
    <name evidence="3" type="ORF">CTheo_6236</name>
</gene>
<keyword evidence="1" id="KW-0067">ATP-binding</keyword>
<reference evidence="3 4" key="1">
    <citation type="journal article" date="2019" name="Fungal Biol. Biotechnol.">
        <title>Draft genome sequence of fastidious pathogen Ceratobasidium theobromae, which causes vascular-streak dieback in Theobroma cacao.</title>
        <authorList>
            <person name="Ali S.S."/>
            <person name="Asman A."/>
            <person name="Shao J."/>
            <person name="Firmansyah A.P."/>
            <person name="Susilo A.W."/>
            <person name="Rosmana A."/>
            <person name="McMahon P."/>
            <person name="Junaid M."/>
            <person name="Guest D."/>
            <person name="Kheng T.Y."/>
            <person name="Meinhardt L.W."/>
            <person name="Bailey B.A."/>
        </authorList>
    </citation>
    <scope>NUCLEOTIDE SEQUENCE [LARGE SCALE GENOMIC DNA]</scope>
    <source>
        <strain evidence="3 4">CT2</strain>
    </source>
</reference>
<feature type="compositionally biased region" description="Polar residues" evidence="2">
    <location>
        <begin position="217"/>
        <end position="239"/>
    </location>
</feature>
<dbReference type="OrthoDB" id="1405469at2759"/>
<evidence type="ECO:0000313" key="4">
    <source>
        <dbReference type="Proteomes" id="UP000383932"/>
    </source>
</evidence>
<keyword evidence="3" id="KW-0418">Kinase</keyword>
<dbReference type="EMBL" id="SSOP01000178">
    <property type="protein sequence ID" value="KAB5590321.1"/>
    <property type="molecule type" value="Genomic_DNA"/>
</dbReference>
<comment type="caution">
    <text evidence="3">The sequence shown here is derived from an EMBL/GenBank/DDBJ whole genome shotgun (WGS) entry which is preliminary data.</text>
</comment>
<sequence>MSLHRHSPIHRRPRIVSAPTATLSAAALVPRSSSVTRSSLARQRPRELSPPSREPIESYTLWQPILRASDQIVLYNPASHAINIVPASLNTVSRLSLPFTNGHNARDTGVCPYCQRPMNEAPRNFSPEERASNAFGVPQIEMSPDYFQLLQDVNGGVVVEEVPEGGSSFARAQGSFARFEDAYIDDGNTPSRRWSRVSIDSDSSSDMESTDPPESLRSLSGTSIIRDTKSSTPVGQSITPPAYPSGLTARVATEEPENGRVHSPKPTSGYYSTFFREETRLGMGANGSVYLCQHVLNGIPLGHFAVKKIAVGNSTSYLMEILREVSTFVKYDGLPGYRTDIDLDTATMPLYSNASSAVPLMVSRPGRPHLQLIVRLVTYLIEFSSQSRFCPMPPSHFLSP</sequence>
<accession>A0A5N5QFT1</accession>
<dbReference type="Gene3D" id="3.30.200.20">
    <property type="entry name" value="Phosphorylase Kinase, domain 1"/>
    <property type="match status" value="1"/>
</dbReference>
<protein>
    <submittedName>
        <fullName evidence="3">Kinase</fullName>
    </submittedName>
</protein>